<accession>A0A672N1N4</accession>
<sequence>MLKCFSLLCVVFSIKRISGQIRKDEKLYPENFTRILDRLLDGYDNRLRPGFGGTCQNLYNHLAQKSSRYF</sequence>
<feature type="chain" id="PRO_5044627475" evidence="1">
    <location>
        <begin position="20"/>
        <end position="70"/>
    </location>
</feature>
<proteinExistence type="predicted"/>
<keyword evidence="1" id="KW-0732">Signal</keyword>
<evidence type="ECO:0000313" key="2">
    <source>
        <dbReference type="Ensembl" id="ENSSGRP00000045025.1"/>
    </source>
</evidence>
<evidence type="ECO:0000313" key="3">
    <source>
        <dbReference type="Proteomes" id="UP000472262"/>
    </source>
</evidence>
<reference evidence="2" key="1">
    <citation type="submission" date="2025-05" db="UniProtKB">
        <authorList>
            <consortium name="Ensembl"/>
        </authorList>
    </citation>
    <scope>IDENTIFICATION</scope>
</reference>
<feature type="signal peptide" evidence="1">
    <location>
        <begin position="1"/>
        <end position="19"/>
    </location>
</feature>
<keyword evidence="3" id="KW-1185">Reference proteome</keyword>
<dbReference type="Proteomes" id="UP000472262">
    <property type="component" value="Unassembled WGS sequence"/>
</dbReference>
<dbReference type="Ensembl" id="ENSSGRT00000048189.1">
    <property type="protein sequence ID" value="ENSSGRP00000045027.1"/>
    <property type="gene ID" value="ENSSGRG00000024190.1"/>
</dbReference>
<protein>
    <submittedName>
        <fullName evidence="2">Uncharacterized protein</fullName>
    </submittedName>
</protein>
<name>A0A672N1N4_SINGR</name>
<dbReference type="AlphaFoldDB" id="A0A672N1N4"/>
<dbReference type="Ensembl" id="ENSSGRT00000048187.1">
    <property type="protein sequence ID" value="ENSSGRP00000045025.1"/>
    <property type="gene ID" value="ENSSGRG00000024188.1"/>
</dbReference>
<evidence type="ECO:0000256" key="1">
    <source>
        <dbReference type="SAM" id="SignalP"/>
    </source>
</evidence>
<organism evidence="2 3">
    <name type="scientific">Sinocyclocheilus grahami</name>
    <name type="common">Dianchi golden-line fish</name>
    <name type="synonym">Barbus grahami</name>
    <dbReference type="NCBI Taxonomy" id="75366"/>
    <lineage>
        <taxon>Eukaryota</taxon>
        <taxon>Metazoa</taxon>
        <taxon>Chordata</taxon>
        <taxon>Craniata</taxon>
        <taxon>Vertebrata</taxon>
        <taxon>Euteleostomi</taxon>
        <taxon>Actinopterygii</taxon>
        <taxon>Neopterygii</taxon>
        <taxon>Teleostei</taxon>
        <taxon>Ostariophysi</taxon>
        <taxon>Cypriniformes</taxon>
        <taxon>Cyprinidae</taxon>
        <taxon>Cyprininae</taxon>
        <taxon>Sinocyclocheilus</taxon>
    </lineage>
</organism>